<dbReference type="Gene3D" id="3.80.10.10">
    <property type="entry name" value="Ribonuclease Inhibitor"/>
    <property type="match status" value="1"/>
</dbReference>
<reference evidence="1 2" key="1">
    <citation type="journal article" date="2018" name="Evol. Lett.">
        <title>Horizontal gene cluster transfer increased hallucinogenic mushroom diversity.</title>
        <authorList>
            <person name="Reynolds H.T."/>
            <person name="Vijayakumar V."/>
            <person name="Gluck-Thaler E."/>
            <person name="Korotkin H.B."/>
            <person name="Matheny P.B."/>
            <person name="Slot J.C."/>
        </authorList>
    </citation>
    <scope>NUCLEOTIDE SEQUENCE [LARGE SCALE GENOMIC DNA]</scope>
    <source>
        <strain evidence="1 2">SRW20</strain>
    </source>
</reference>
<dbReference type="InterPro" id="IPR032675">
    <property type="entry name" value="LRR_dom_sf"/>
</dbReference>
<dbReference type="AlphaFoldDB" id="A0A409YPA4"/>
<dbReference type="OrthoDB" id="3139399at2759"/>
<evidence type="ECO:0000313" key="2">
    <source>
        <dbReference type="Proteomes" id="UP000284706"/>
    </source>
</evidence>
<evidence type="ECO:0000313" key="1">
    <source>
        <dbReference type="EMBL" id="PPR04837.1"/>
    </source>
</evidence>
<gene>
    <name evidence="1" type="ORF">CVT26_012992</name>
</gene>
<sequence length="482" mass="54344">MMIVSKSFNDFPIDVIDEIFAQCVPSETFLPPLDPKLAPLLLMHVCSSWRKIALGVSRLWSSFAVASPWFDLDRIINDELIFERRIRRFLAQSLEQIALWQMATKSSEVSLSLSLYDPPAIEPQSWRSVIESTVLVSAHAIRRLKLSFIPYELVDVFSAFGASNFNALESLDLGAGITRTTAFEILSSFLEAPKLRRLQSAYFPLEFQPSNVTHISLTSPTSSATFRSILQGVPRLERLSIVIDIDIISSPIMITAPNLTALSLTLKTFTGPKLFQSLYFPALDYLYFCCSSDLGHIYFNWQSGTLGMSQHLTSQLRQLQTLRLGYHDIESHVLLDVLHSTPDLVNLVVDSELVKYRAFLVGLTNVKDREPILPKLQHFTTFIDVASADANERFKAETAGLGDALMQMILSRTPRPTAKVLTHLSDAPLPLRKVLLCHDGGNAFSDIVAAPLKACQELDHLSFEMREDHSKRNWVIEEQWFW</sequence>
<dbReference type="SUPFAM" id="SSF52047">
    <property type="entry name" value="RNI-like"/>
    <property type="match status" value="1"/>
</dbReference>
<dbReference type="InParanoid" id="A0A409YPA4"/>
<organism evidence="1 2">
    <name type="scientific">Gymnopilus dilepis</name>
    <dbReference type="NCBI Taxonomy" id="231916"/>
    <lineage>
        <taxon>Eukaryota</taxon>
        <taxon>Fungi</taxon>
        <taxon>Dikarya</taxon>
        <taxon>Basidiomycota</taxon>
        <taxon>Agaricomycotina</taxon>
        <taxon>Agaricomycetes</taxon>
        <taxon>Agaricomycetidae</taxon>
        <taxon>Agaricales</taxon>
        <taxon>Agaricineae</taxon>
        <taxon>Hymenogastraceae</taxon>
        <taxon>Gymnopilus</taxon>
    </lineage>
</organism>
<dbReference type="Proteomes" id="UP000284706">
    <property type="component" value="Unassembled WGS sequence"/>
</dbReference>
<name>A0A409YPA4_9AGAR</name>
<accession>A0A409YPA4</accession>
<evidence type="ECO:0008006" key="3">
    <source>
        <dbReference type="Google" id="ProtNLM"/>
    </source>
</evidence>
<protein>
    <recommendedName>
        <fullName evidence="3">F-box domain-containing protein</fullName>
    </recommendedName>
</protein>
<comment type="caution">
    <text evidence="1">The sequence shown here is derived from an EMBL/GenBank/DDBJ whole genome shotgun (WGS) entry which is preliminary data.</text>
</comment>
<dbReference type="EMBL" id="NHYE01000562">
    <property type="protein sequence ID" value="PPR04837.1"/>
    <property type="molecule type" value="Genomic_DNA"/>
</dbReference>
<proteinExistence type="predicted"/>
<keyword evidence="2" id="KW-1185">Reference proteome</keyword>